<evidence type="ECO:0000256" key="1">
    <source>
        <dbReference type="ARBA" id="ARBA00010879"/>
    </source>
</evidence>
<dbReference type="Proteomes" id="UP001529510">
    <property type="component" value="Unassembled WGS sequence"/>
</dbReference>
<dbReference type="CDD" id="cd01647">
    <property type="entry name" value="RT_LTR"/>
    <property type="match status" value="1"/>
</dbReference>
<dbReference type="PROSITE" id="PS50878">
    <property type="entry name" value="RT_POL"/>
    <property type="match status" value="1"/>
</dbReference>
<evidence type="ECO:0000313" key="5">
    <source>
        <dbReference type="EMBL" id="KAL0152879.1"/>
    </source>
</evidence>
<feature type="non-terminal residue" evidence="5">
    <location>
        <position position="253"/>
    </location>
</feature>
<comment type="caution">
    <text evidence="5">The sequence shown here is derived from an EMBL/GenBank/DDBJ whole genome shotgun (WGS) entry which is preliminary data.</text>
</comment>
<dbReference type="PANTHER" id="PTHR37984">
    <property type="entry name" value="PROTEIN CBG26694"/>
    <property type="match status" value="1"/>
</dbReference>
<evidence type="ECO:0000256" key="2">
    <source>
        <dbReference type="ARBA" id="ARBA00012180"/>
    </source>
</evidence>
<evidence type="ECO:0000313" key="6">
    <source>
        <dbReference type="Proteomes" id="UP001529510"/>
    </source>
</evidence>
<dbReference type="InterPro" id="IPR000477">
    <property type="entry name" value="RT_dom"/>
</dbReference>
<name>A0ABD0MS61_CIRMR</name>
<gene>
    <name evidence="5" type="ORF">M9458_051812</name>
</gene>
<dbReference type="InterPro" id="IPR043502">
    <property type="entry name" value="DNA/RNA_pol_sf"/>
</dbReference>
<dbReference type="Gene3D" id="3.10.10.10">
    <property type="entry name" value="HIV Type 1 Reverse Transcriptase, subunit A, domain 1"/>
    <property type="match status" value="1"/>
</dbReference>
<dbReference type="AlphaFoldDB" id="A0ABD0MS61"/>
<feature type="domain" description="Reverse transcriptase" evidence="4">
    <location>
        <begin position="1"/>
        <end position="97"/>
    </location>
</feature>
<keyword evidence="6" id="KW-1185">Reference proteome</keyword>
<dbReference type="SUPFAM" id="SSF56672">
    <property type="entry name" value="DNA/RNA polymerases"/>
    <property type="match status" value="1"/>
</dbReference>
<dbReference type="Gene3D" id="3.30.70.270">
    <property type="match status" value="1"/>
</dbReference>
<accession>A0ABD0MS61</accession>
<protein>
    <recommendedName>
        <fullName evidence="3">Gypsy retrotransposon integrase-like protein 1</fullName>
        <ecNumber evidence="2">3.1.26.4</ecNumber>
    </recommendedName>
</protein>
<dbReference type="InterPro" id="IPR050951">
    <property type="entry name" value="Retrovirus_Pol_polyprotein"/>
</dbReference>
<dbReference type="InterPro" id="IPR041588">
    <property type="entry name" value="Integrase_H2C2"/>
</dbReference>
<dbReference type="EMBL" id="JAMKFB020000168">
    <property type="protein sequence ID" value="KAL0152879.1"/>
    <property type="molecule type" value="Genomic_DNA"/>
</dbReference>
<evidence type="ECO:0000259" key="4">
    <source>
        <dbReference type="PROSITE" id="PS50878"/>
    </source>
</evidence>
<sequence>MEAFVTPSGHYEYRVMPYGLSNLPSIFQTFMNEIFRDMLNRSVIVYTDDILIYSPNLEEHQRHVTHVLQRLREHHLYLKGEKCEFHKTTVQFLGYVITPEGVQMDQRKYSQLSAPLHALAETQESHLDLRLPQGLPTAKISLLFCTCFNQDPTLRFVVEWDLDDQIRAATLAEPAPLGGPEGKDYVPTTLRLTLLDSVHTSPGSGHPGSQRTLSLLRNRYWWPSVAQDVARYVKGCSVCAMTTTPRRLPEGKL</sequence>
<dbReference type="Gene3D" id="1.10.340.70">
    <property type="match status" value="1"/>
</dbReference>
<proteinExistence type="inferred from homology"/>
<organism evidence="5 6">
    <name type="scientific">Cirrhinus mrigala</name>
    <name type="common">Mrigala</name>
    <dbReference type="NCBI Taxonomy" id="683832"/>
    <lineage>
        <taxon>Eukaryota</taxon>
        <taxon>Metazoa</taxon>
        <taxon>Chordata</taxon>
        <taxon>Craniata</taxon>
        <taxon>Vertebrata</taxon>
        <taxon>Euteleostomi</taxon>
        <taxon>Actinopterygii</taxon>
        <taxon>Neopterygii</taxon>
        <taxon>Teleostei</taxon>
        <taxon>Ostariophysi</taxon>
        <taxon>Cypriniformes</taxon>
        <taxon>Cyprinidae</taxon>
        <taxon>Labeoninae</taxon>
        <taxon>Labeonini</taxon>
        <taxon>Cirrhinus</taxon>
    </lineage>
</organism>
<dbReference type="Pfam" id="PF00078">
    <property type="entry name" value="RVT_1"/>
    <property type="match status" value="1"/>
</dbReference>
<dbReference type="EC" id="3.1.26.4" evidence="2"/>
<comment type="similarity">
    <text evidence="1">Belongs to the beta type-B retroviral polymerase family. HERV class-II K(HML-2) pol subfamily.</text>
</comment>
<reference evidence="5 6" key="1">
    <citation type="submission" date="2024-05" db="EMBL/GenBank/DDBJ databases">
        <title>Genome sequencing and assembly of Indian major carp, Cirrhinus mrigala (Hamilton, 1822).</title>
        <authorList>
            <person name="Mohindra V."/>
            <person name="Chowdhury L.M."/>
            <person name="Lal K."/>
            <person name="Jena J.K."/>
        </authorList>
    </citation>
    <scope>NUCLEOTIDE SEQUENCE [LARGE SCALE GENOMIC DNA]</scope>
    <source>
        <strain evidence="5">CM1030</strain>
        <tissue evidence="5">Blood</tissue>
    </source>
</reference>
<evidence type="ECO:0000256" key="3">
    <source>
        <dbReference type="ARBA" id="ARBA00039658"/>
    </source>
</evidence>
<dbReference type="Pfam" id="PF17921">
    <property type="entry name" value="Integrase_H2C2"/>
    <property type="match status" value="1"/>
</dbReference>
<dbReference type="FunFam" id="1.10.340.70:FF:000001">
    <property type="entry name" value="Retrovirus-related Pol polyprotein from transposon gypsy-like Protein"/>
    <property type="match status" value="1"/>
</dbReference>
<dbReference type="InterPro" id="IPR043128">
    <property type="entry name" value="Rev_trsase/Diguanyl_cyclase"/>
</dbReference>
<dbReference type="GO" id="GO:0004523">
    <property type="term" value="F:RNA-DNA hybrid ribonuclease activity"/>
    <property type="evidence" value="ECO:0007669"/>
    <property type="project" value="UniProtKB-EC"/>
</dbReference>
<dbReference type="FunFam" id="3.30.70.270:FF:000003">
    <property type="entry name" value="Transposon Ty3-G Gag-Pol polyprotein"/>
    <property type="match status" value="1"/>
</dbReference>
<dbReference type="PANTHER" id="PTHR37984:SF5">
    <property type="entry name" value="PROTEIN NYNRIN-LIKE"/>
    <property type="match status" value="1"/>
</dbReference>